<name>A0ABQ7QSN2_PLUXY</name>
<comment type="caution">
    <text evidence="2">The sequence shown here is derived from an EMBL/GenBank/DDBJ whole genome shotgun (WGS) entry which is preliminary data.</text>
</comment>
<reference evidence="2 3" key="1">
    <citation type="submission" date="2021-06" db="EMBL/GenBank/DDBJ databases">
        <title>A haploid diamondback moth (Plutella xylostella L.) genome assembly resolves 31 chromosomes and identifies a diamide resistance mutation.</title>
        <authorList>
            <person name="Ward C.M."/>
            <person name="Perry K.D."/>
            <person name="Baker G."/>
            <person name="Powis K."/>
            <person name="Heckel D.G."/>
            <person name="Baxter S.W."/>
        </authorList>
    </citation>
    <scope>NUCLEOTIDE SEQUENCE [LARGE SCALE GENOMIC DNA]</scope>
    <source>
        <strain evidence="2 3">LV</strain>
        <tissue evidence="2">Single pupa</tissue>
    </source>
</reference>
<protein>
    <submittedName>
        <fullName evidence="2">Uncharacterized protein</fullName>
    </submittedName>
</protein>
<organism evidence="2 3">
    <name type="scientific">Plutella xylostella</name>
    <name type="common">Diamondback moth</name>
    <name type="synonym">Plutella maculipennis</name>
    <dbReference type="NCBI Taxonomy" id="51655"/>
    <lineage>
        <taxon>Eukaryota</taxon>
        <taxon>Metazoa</taxon>
        <taxon>Ecdysozoa</taxon>
        <taxon>Arthropoda</taxon>
        <taxon>Hexapoda</taxon>
        <taxon>Insecta</taxon>
        <taxon>Pterygota</taxon>
        <taxon>Neoptera</taxon>
        <taxon>Endopterygota</taxon>
        <taxon>Lepidoptera</taxon>
        <taxon>Glossata</taxon>
        <taxon>Ditrysia</taxon>
        <taxon>Yponomeutoidea</taxon>
        <taxon>Plutellidae</taxon>
        <taxon>Plutella</taxon>
    </lineage>
</organism>
<evidence type="ECO:0000313" key="3">
    <source>
        <dbReference type="Proteomes" id="UP000823941"/>
    </source>
</evidence>
<evidence type="ECO:0000313" key="2">
    <source>
        <dbReference type="EMBL" id="KAG7308060.1"/>
    </source>
</evidence>
<gene>
    <name evidence="2" type="ORF">JYU34_006702</name>
</gene>
<dbReference type="Proteomes" id="UP000823941">
    <property type="component" value="Chromosome 9"/>
</dbReference>
<sequence>MFIILIIGIFYCPGPNFILQTVTSTPLSSELPSLGPSQDVTGKDTTVRIENPYLDILQNPNRTKPHKNLKQNIFDRMLFEEMLSITRKELSNRKNTTNLLMPTVSNKFFNTSTLEIKKKWPAGMNKKGQVIVNVRKLNTEPSIKMLDQRSVSPKRCSCMKTPSTPPSHQCTSHDHQECSRGPLTASTPPITPLPASPDSPLQSNPSLDSPKFIYPANGMYSYYPYNVYGQYNTPYPMNYVPVTYHMFTMTPPPPSYSSVTEKKKKHKRPSEIFYEDDYDDDKENDYPRYVYKDTNSYEDSTIGKDDDDDDNVGNKFNIKKDTVFAVNNKNRLLDALGKDLKKYFRKSVLHECFCSALSNTVSRNETNIALVIILCLCYNLFYKLLC</sequence>
<accession>A0ABQ7QSN2</accession>
<feature type="compositionally biased region" description="Polar residues" evidence="1">
    <location>
        <begin position="160"/>
        <end position="170"/>
    </location>
</feature>
<evidence type="ECO:0000256" key="1">
    <source>
        <dbReference type="SAM" id="MobiDB-lite"/>
    </source>
</evidence>
<proteinExistence type="predicted"/>
<keyword evidence="3" id="KW-1185">Reference proteome</keyword>
<feature type="region of interest" description="Disordered" evidence="1">
    <location>
        <begin position="154"/>
        <end position="207"/>
    </location>
</feature>
<dbReference type="EMBL" id="JAHIBW010000009">
    <property type="protein sequence ID" value="KAG7308060.1"/>
    <property type="molecule type" value="Genomic_DNA"/>
</dbReference>